<feature type="region of interest" description="Disordered" evidence="1">
    <location>
        <begin position="1"/>
        <end position="67"/>
    </location>
</feature>
<organism evidence="2 3">
    <name type="scientific">Euroglyphus maynei</name>
    <name type="common">Mayne's house dust mite</name>
    <dbReference type="NCBI Taxonomy" id="6958"/>
    <lineage>
        <taxon>Eukaryota</taxon>
        <taxon>Metazoa</taxon>
        <taxon>Ecdysozoa</taxon>
        <taxon>Arthropoda</taxon>
        <taxon>Chelicerata</taxon>
        <taxon>Arachnida</taxon>
        <taxon>Acari</taxon>
        <taxon>Acariformes</taxon>
        <taxon>Sarcoptiformes</taxon>
        <taxon>Astigmata</taxon>
        <taxon>Psoroptidia</taxon>
        <taxon>Analgoidea</taxon>
        <taxon>Pyroglyphidae</taxon>
        <taxon>Pyroglyphinae</taxon>
        <taxon>Euroglyphus</taxon>
    </lineage>
</organism>
<dbReference type="EMBL" id="MUJZ01061038">
    <property type="protein sequence ID" value="OTF71447.1"/>
    <property type="molecule type" value="Genomic_DNA"/>
</dbReference>
<sequence>MPEEIRNIQSSMPKPGSMAPWRPAPAPPSLPFSQLSMGDRSSNDNNPNPPYPTNPFGSFYPYPQNYQ</sequence>
<evidence type="ECO:0000313" key="3">
    <source>
        <dbReference type="Proteomes" id="UP000194236"/>
    </source>
</evidence>
<dbReference type="AlphaFoldDB" id="A0A1Y3ATW7"/>
<gene>
    <name evidence="2" type="ORF">BLA29_014833</name>
</gene>
<proteinExistence type="predicted"/>
<reference evidence="2 3" key="1">
    <citation type="submission" date="2017-03" db="EMBL/GenBank/DDBJ databases">
        <title>Genome Survey of Euroglyphus maynei.</title>
        <authorList>
            <person name="Arlian L.G."/>
            <person name="Morgan M.S."/>
            <person name="Rider S.D."/>
        </authorList>
    </citation>
    <scope>NUCLEOTIDE SEQUENCE [LARGE SCALE GENOMIC DNA]</scope>
    <source>
        <strain evidence="2">Arlian Lab</strain>
        <tissue evidence="2">Whole body</tissue>
    </source>
</reference>
<accession>A0A1Y3ATW7</accession>
<evidence type="ECO:0000256" key="1">
    <source>
        <dbReference type="SAM" id="MobiDB-lite"/>
    </source>
</evidence>
<name>A0A1Y3ATW7_EURMA</name>
<evidence type="ECO:0000313" key="2">
    <source>
        <dbReference type="EMBL" id="OTF71447.1"/>
    </source>
</evidence>
<comment type="caution">
    <text evidence="2">The sequence shown here is derived from an EMBL/GenBank/DDBJ whole genome shotgun (WGS) entry which is preliminary data.</text>
</comment>
<keyword evidence="3" id="KW-1185">Reference proteome</keyword>
<protein>
    <submittedName>
        <fullName evidence="2">Uncharacterized protein</fullName>
    </submittedName>
</protein>
<dbReference type="Proteomes" id="UP000194236">
    <property type="component" value="Unassembled WGS sequence"/>
</dbReference>